<feature type="transmembrane region" description="Helical" evidence="2">
    <location>
        <begin position="163"/>
        <end position="196"/>
    </location>
</feature>
<organism evidence="4 5">
    <name type="scientific">Chromobacterium violaceum</name>
    <dbReference type="NCBI Taxonomy" id="536"/>
    <lineage>
        <taxon>Bacteria</taxon>
        <taxon>Pseudomonadati</taxon>
        <taxon>Pseudomonadota</taxon>
        <taxon>Betaproteobacteria</taxon>
        <taxon>Neisseriales</taxon>
        <taxon>Chromobacteriaceae</taxon>
        <taxon>Chromobacterium</taxon>
    </lineage>
</organism>
<dbReference type="Pfam" id="PF13426">
    <property type="entry name" value="PAS_9"/>
    <property type="match status" value="1"/>
</dbReference>
<keyword evidence="4" id="KW-0238">DNA-binding</keyword>
<dbReference type="Proteomes" id="UP000275777">
    <property type="component" value="Chromosome"/>
</dbReference>
<sequence>MLAIAGARAAPLLVVAAGGGQRGGGVDAAAVGVADGGVLVSDPAGLRLGGLLAGLERPGTPQQLRHLLLALIFYPALAAALLPGGYAWAAGGLSGNPWPWTWQCWAALASALFLCAPLALPAGRPLPLPLRLELALILLLSAGGVGLLLAVGEPPGVPSQLLFFPLILWAACRTGLGGAALTSGMVSLLLSLAALPPAGLVRAGMGSAATDLLLALALNVSGMLVAILMDGHRADGEALRVFRARIASLVNHSPTMMSLKDMDGRYLLVNAAYARRVGVSAESLLGRRPEDVFDAEDARQIREQDQQVLNLLSPRQFDEHFVLNGVETYLLASKFPLFDADGRPAGVGSVDTDITQARQEQKAKREAEDRYLALVEQSLVGIYIMQDEKLAYVNPKLAEIMGYQPEEMEGMTMPQLLVPGEAERLRQQLLRRFRDNISVMHYATRGLRKDGVLVDMEVHSRLFELNGRKAVIGVVMDISERLLADTNLRLAAKVFENSAEGILILDAGARIIAVNDAFTRITGYAEEEALGKASRIFSAEQQARAAMQQALADCGHWQGEMLDRRKAASGIRPSCRSRRCATRTGCCPITSRCSPTSPSARRPRSGCSSSPTTIR</sequence>
<dbReference type="SMART" id="SM00091">
    <property type="entry name" value="PAS"/>
    <property type="match status" value="3"/>
</dbReference>
<feature type="transmembrane region" description="Helical" evidence="2">
    <location>
        <begin position="100"/>
        <end position="120"/>
    </location>
</feature>
<feature type="domain" description="PAS" evidence="3">
    <location>
        <begin position="387"/>
        <end position="436"/>
    </location>
</feature>
<evidence type="ECO:0000313" key="5">
    <source>
        <dbReference type="Proteomes" id="UP000275777"/>
    </source>
</evidence>
<dbReference type="AlphaFoldDB" id="A0A447T8K3"/>
<dbReference type="InterPro" id="IPR013656">
    <property type="entry name" value="PAS_4"/>
</dbReference>
<dbReference type="NCBIfam" id="TIGR00229">
    <property type="entry name" value="sensory_box"/>
    <property type="match status" value="3"/>
</dbReference>
<proteinExistence type="predicted"/>
<feature type="region of interest" description="Disordered" evidence="1">
    <location>
        <begin position="592"/>
        <end position="615"/>
    </location>
</feature>
<dbReference type="Pfam" id="PF08448">
    <property type="entry name" value="PAS_4"/>
    <property type="match status" value="1"/>
</dbReference>
<feature type="transmembrane region" description="Helical" evidence="2">
    <location>
        <begin position="132"/>
        <end position="151"/>
    </location>
</feature>
<dbReference type="PANTHER" id="PTHR44757:SF2">
    <property type="entry name" value="BIOFILM ARCHITECTURE MAINTENANCE PROTEIN MBAA"/>
    <property type="match status" value="1"/>
</dbReference>
<name>A0A447T8K3_CHRVL</name>
<dbReference type="InterPro" id="IPR035965">
    <property type="entry name" value="PAS-like_dom_sf"/>
</dbReference>
<dbReference type="CDD" id="cd00130">
    <property type="entry name" value="PAS"/>
    <property type="match status" value="3"/>
</dbReference>
<evidence type="ECO:0000256" key="2">
    <source>
        <dbReference type="SAM" id="Phobius"/>
    </source>
</evidence>
<protein>
    <submittedName>
        <fullName evidence="4">Transcriptional regulator containing PAS, AAA-type ATPase, and DNA-binding domains</fullName>
    </submittedName>
</protein>
<keyword evidence="2" id="KW-1133">Transmembrane helix</keyword>
<evidence type="ECO:0000313" key="4">
    <source>
        <dbReference type="EMBL" id="VEB41194.1"/>
    </source>
</evidence>
<dbReference type="InterPro" id="IPR000014">
    <property type="entry name" value="PAS"/>
</dbReference>
<dbReference type="PANTHER" id="PTHR44757">
    <property type="entry name" value="DIGUANYLATE CYCLASE DGCP"/>
    <property type="match status" value="1"/>
</dbReference>
<feature type="domain" description="PAS" evidence="3">
    <location>
        <begin position="242"/>
        <end position="310"/>
    </location>
</feature>
<accession>A0A447T8K3</accession>
<gene>
    <name evidence="4" type="ORF">NCTC9695_01613</name>
</gene>
<keyword evidence="2" id="KW-0812">Transmembrane</keyword>
<dbReference type="PROSITE" id="PS50112">
    <property type="entry name" value="PAS"/>
    <property type="match status" value="3"/>
</dbReference>
<dbReference type="EMBL" id="LR134182">
    <property type="protein sequence ID" value="VEB41194.1"/>
    <property type="molecule type" value="Genomic_DNA"/>
</dbReference>
<feature type="compositionally biased region" description="Polar residues" evidence="1">
    <location>
        <begin position="606"/>
        <end position="615"/>
    </location>
</feature>
<feature type="transmembrane region" description="Helical" evidence="2">
    <location>
        <begin position="208"/>
        <end position="229"/>
    </location>
</feature>
<evidence type="ECO:0000259" key="3">
    <source>
        <dbReference type="PROSITE" id="PS50112"/>
    </source>
</evidence>
<feature type="domain" description="PAS" evidence="3">
    <location>
        <begin position="487"/>
        <end position="532"/>
    </location>
</feature>
<keyword evidence="2" id="KW-0472">Membrane</keyword>
<dbReference type="Gene3D" id="3.30.450.20">
    <property type="entry name" value="PAS domain"/>
    <property type="match status" value="3"/>
</dbReference>
<dbReference type="SUPFAM" id="SSF55785">
    <property type="entry name" value="PYP-like sensor domain (PAS domain)"/>
    <property type="match status" value="3"/>
</dbReference>
<dbReference type="InterPro" id="IPR052155">
    <property type="entry name" value="Biofilm_reg_signaling"/>
</dbReference>
<feature type="transmembrane region" description="Helical" evidence="2">
    <location>
        <begin position="67"/>
        <end position="88"/>
    </location>
</feature>
<evidence type="ECO:0000256" key="1">
    <source>
        <dbReference type="SAM" id="MobiDB-lite"/>
    </source>
</evidence>
<dbReference type="GO" id="GO:0003677">
    <property type="term" value="F:DNA binding"/>
    <property type="evidence" value="ECO:0007669"/>
    <property type="project" value="UniProtKB-KW"/>
</dbReference>
<reference evidence="4 5" key="1">
    <citation type="submission" date="2018-12" db="EMBL/GenBank/DDBJ databases">
        <authorList>
            <consortium name="Pathogen Informatics"/>
        </authorList>
    </citation>
    <scope>NUCLEOTIDE SEQUENCE [LARGE SCALE GENOMIC DNA]</scope>
    <source>
        <strain evidence="4 5">NCTC9695</strain>
    </source>
</reference>
<dbReference type="Pfam" id="PF13188">
    <property type="entry name" value="PAS_8"/>
    <property type="match status" value="1"/>
</dbReference>